<dbReference type="AlphaFoldDB" id="A0A200JCG5"/>
<keyword evidence="3" id="KW-1185">Reference proteome</keyword>
<reference evidence="1" key="1">
    <citation type="submission" date="2017-05" db="EMBL/GenBank/DDBJ databases">
        <title>The Genome Sequence of Enterococcus sp. 9D6_DIV0238.</title>
        <authorList>
            <consortium name="The Broad Institute Genomics Platform"/>
            <consortium name="The Broad Institute Genomic Center for Infectious Diseases"/>
            <person name="Earl A."/>
            <person name="Manson A."/>
            <person name="Schwartman J."/>
            <person name="Gilmore M."/>
            <person name="Abouelleil A."/>
            <person name="Cao P."/>
            <person name="Chapman S."/>
            <person name="Cusick C."/>
            <person name="Shea T."/>
            <person name="Young S."/>
            <person name="Neafsey D."/>
            <person name="Nusbaum C."/>
            <person name="Birren B."/>
        </authorList>
    </citation>
    <scope>NUCLEOTIDE SEQUENCE [LARGE SCALE GENOMIC DNA]</scope>
    <source>
        <strain evidence="1">9D6_DIV0238</strain>
    </source>
</reference>
<evidence type="ECO:0000313" key="3">
    <source>
        <dbReference type="Proteomes" id="UP000196151"/>
    </source>
</evidence>
<proteinExistence type="predicted"/>
<evidence type="ECO:0000313" key="2">
    <source>
        <dbReference type="EMBL" id="WYJ95419.1"/>
    </source>
</evidence>
<name>A0A200JCG5_9ENTE</name>
<dbReference type="RefSeq" id="WP_087639572.1">
    <property type="nucleotide sequence ID" value="NZ_CP147246.1"/>
</dbReference>
<reference evidence="2" key="2">
    <citation type="submission" date="2017-05" db="EMBL/GenBank/DDBJ databases">
        <authorList>
            <consortium name="The Broad Institute Genomics Platform"/>
            <consortium name="The Broad Institute Genomic Center for Infectious Diseases"/>
            <person name="Earl A."/>
            <person name="Manson A."/>
            <person name="Schwartman J."/>
            <person name="Gilmore M."/>
            <person name="Abouelleil A."/>
            <person name="Cao P."/>
            <person name="Chapman S."/>
            <person name="Cusick C."/>
            <person name="Shea T."/>
            <person name="Young S."/>
            <person name="Neafsey D."/>
            <person name="Nusbaum C."/>
            <person name="Birren B."/>
        </authorList>
    </citation>
    <scope>NUCLEOTIDE SEQUENCE</scope>
    <source>
        <strain evidence="2">9D6_DIV0238</strain>
    </source>
</reference>
<accession>A0A200JCG5</accession>
<organism evidence="1">
    <name type="scientific">Candidatus Enterococcus dunnyi</name>
    <dbReference type="NCBI Taxonomy" id="1834192"/>
    <lineage>
        <taxon>Bacteria</taxon>
        <taxon>Bacillati</taxon>
        <taxon>Bacillota</taxon>
        <taxon>Bacilli</taxon>
        <taxon>Lactobacillales</taxon>
        <taxon>Enterococcaceae</taxon>
        <taxon>Enterococcus</taxon>
    </lineage>
</organism>
<sequence length="68" mass="7882">MEKREIKIGAHYVCHGSNFSWFFIGEAISKKEDDLEVRVLKCHPTDRSNIKCDDPILSLDYLNVIEDV</sequence>
<dbReference type="OrthoDB" id="2186051at2"/>
<evidence type="ECO:0000313" key="1">
    <source>
        <dbReference type="EMBL" id="OUZ34903.1"/>
    </source>
</evidence>
<dbReference type="Proteomes" id="UP000196151">
    <property type="component" value="Chromosome"/>
</dbReference>
<dbReference type="EMBL" id="NIBQ01000001">
    <property type="protein sequence ID" value="OUZ34903.1"/>
    <property type="molecule type" value="Genomic_DNA"/>
</dbReference>
<dbReference type="EMBL" id="CP147246">
    <property type="protein sequence ID" value="WYJ95419.1"/>
    <property type="molecule type" value="Genomic_DNA"/>
</dbReference>
<gene>
    <name evidence="1" type="ORF">A5889_000378</name>
    <name evidence="2" type="ORF">A5889_002967</name>
</gene>
<protein>
    <submittedName>
        <fullName evidence="1">Uncharacterized protein</fullName>
    </submittedName>
</protein>
<reference evidence="2" key="3">
    <citation type="submission" date="2024-03" db="EMBL/GenBank/DDBJ databases">
        <title>The Genome Sequence of Enterococcus sp. DIV0238c.</title>
        <authorList>
            <consortium name="The Broad Institute Genomics Platform"/>
            <consortium name="The Broad Institute Microbial Omics Core"/>
            <consortium name="The Broad Institute Genomic Center for Infectious Diseases"/>
            <person name="Earl A."/>
            <person name="Manson A."/>
            <person name="Gilmore M."/>
            <person name="Schwartman J."/>
            <person name="Shea T."/>
            <person name="Abouelleil A."/>
            <person name="Cao P."/>
            <person name="Chapman S."/>
            <person name="Cusick C."/>
            <person name="Young S."/>
            <person name="Neafsey D."/>
            <person name="Nusbaum C."/>
            <person name="Birren B."/>
        </authorList>
    </citation>
    <scope>NUCLEOTIDE SEQUENCE</scope>
    <source>
        <strain evidence="2">9D6_DIV0238</strain>
    </source>
</reference>